<reference evidence="2 3" key="1">
    <citation type="submission" date="2019-07" db="EMBL/GenBank/DDBJ databases">
        <title>Whole genome shotgun sequence of Rhodospirillum oryzae NBRC 107573.</title>
        <authorList>
            <person name="Hosoyama A."/>
            <person name="Uohara A."/>
            <person name="Ohji S."/>
            <person name="Ichikawa N."/>
        </authorList>
    </citation>
    <scope>NUCLEOTIDE SEQUENCE [LARGE SCALE GENOMIC DNA]</scope>
    <source>
        <strain evidence="2 3">NBRC 107573</strain>
    </source>
</reference>
<evidence type="ECO:0000313" key="3">
    <source>
        <dbReference type="Proteomes" id="UP000321567"/>
    </source>
</evidence>
<feature type="compositionally biased region" description="Polar residues" evidence="1">
    <location>
        <begin position="1"/>
        <end position="11"/>
    </location>
</feature>
<proteinExistence type="predicted"/>
<evidence type="ECO:0000313" key="2">
    <source>
        <dbReference type="EMBL" id="GEO82577.1"/>
    </source>
</evidence>
<keyword evidence="3" id="KW-1185">Reference proteome</keyword>
<accession>A0A512HAU0</accession>
<protein>
    <recommendedName>
        <fullName evidence="4">Phasin domain-containing protein</fullName>
    </recommendedName>
</protein>
<gene>
    <name evidence="2" type="ORF">ROR02_27080</name>
</gene>
<sequence>MTTPRKASSKASGRGVSAKPEAASTVETAVDPAPAPAVSSSGEEPAPGTPVPEAVTTEAVTTEAVATEAVATEAVATEVVAVGEPAPGVASPVEAAPAPEPLPLSSGAPVLEAARLLPDAFDALETSAAVLMDAGTRVQACCLTYLEHLGEETASLNRDLWACTDPAAAVSVQMEALGRMADRTWRTGVDLLAVASGTWEEAMKPVVASSSRWSQAALEGRPGIARP</sequence>
<dbReference type="AlphaFoldDB" id="A0A512HAU0"/>
<comment type="caution">
    <text evidence="2">The sequence shown here is derived from an EMBL/GenBank/DDBJ whole genome shotgun (WGS) entry which is preliminary data.</text>
</comment>
<dbReference type="EMBL" id="BJZO01000089">
    <property type="protein sequence ID" value="GEO82577.1"/>
    <property type="molecule type" value="Genomic_DNA"/>
</dbReference>
<evidence type="ECO:0008006" key="4">
    <source>
        <dbReference type="Google" id="ProtNLM"/>
    </source>
</evidence>
<name>A0A512HAU0_9PROT</name>
<evidence type="ECO:0000256" key="1">
    <source>
        <dbReference type="SAM" id="MobiDB-lite"/>
    </source>
</evidence>
<organism evidence="2 3">
    <name type="scientific">Pararhodospirillum oryzae</name>
    <dbReference type="NCBI Taxonomy" id="478448"/>
    <lineage>
        <taxon>Bacteria</taxon>
        <taxon>Pseudomonadati</taxon>
        <taxon>Pseudomonadota</taxon>
        <taxon>Alphaproteobacteria</taxon>
        <taxon>Rhodospirillales</taxon>
        <taxon>Rhodospirillaceae</taxon>
        <taxon>Pararhodospirillum</taxon>
    </lineage>
</organism>
<feature type="region of interest" description="Disordered" evidence="1">
    <location>
        <begin position="1"/>
        <end position="55"/>
    </location>
</feature>
<feature type="compositionally biased region" description="Low complexity" evidence="1">
    <location>
        <begin position="26"/>
        <end position="55"/>
    </location>
</feature>
<dbReference type="RefSeq" id="WP_170245121.1">
    <property type="nucleotide sequence ID" value="NZ_BJZO01000089.1"/>
</dbReference>
<dbReference type="Proteomes" id="UP000321567">
    <property type="component" value="Unassembled WGS sequence"/>
</dbReference>